<evidence type="ECO:0000256" key="1">
    <source>
        <dbReference type="SAM" id="Phobius"/>
    </source>
</evidence>
<gene>
    <name evidence="3" type="ORF">SAMN05445850_5857</name>
</gene>
<dbReference type="RefSeq" id="WP_090809112.1">
    <property type="nucleotide sequence ID" value="NZ_FNKX01000002.1"/>
</dbReference>
<protein>
    <submittedName>
        <fullName evidence="3">MxaC protein</fullName>
    </submittedName>
</protein>
<dbReference type="Proteomes" id="UP000199365">
    <property type="component" value="Unassembled WGS sequence"/>
</dbReference>
<feature type="transmembrane region" description="Helical" evidence="1">
    <location>
        <begin position="301"/>
        <end position="322"/>
    </location>
</feature>
<keyword evidence="4" id="KW-1185">Reference proteome</keyword>
<keyword evidence="1" id="KW-0812">Transmembrane</keyword>
<dbReference type="SMART" id="SM00327">
    <property type="entry name" value="VWA"/>
    <property type="match status" value="1"/>
</dbReference>
<proteinExistence type="predicted"/>
<dbReference type="SUPFAM" id="SSF53300">
    <property type="entry name" value="vWA-like"/>
    <property type="match status" value="1"/>
</dbReference>
<dbReference type="InterPro" id="IPR036465">
    <property type="entry name" value="vWFA_dom_sf"/>
</dbReference>
<sequence length="328" mass="35894">MTMSLDFALPWMLVLLPLAALPLLRRRSDTLVFSSVAWLPADDLGRAAGWLVRGGAALAIAAIVVGLAGPGRSQLQVLRTGSGAQILILMDRSASMDEPMGSKGVEAPRGDSKNHVARAALTRFVEQRPNDRLAFMMFGTNPVLAMPFTYNHRVIEAAVAATAIGRGMPDTELDRGMLAAIAQFDGRLSSGRRAIVLVSDGGALLDETMQRRIEAGLRRNRIALYFIYLRSSVFSPDLNATQPVSGTSAEAQLHRFFLTLRTPYRLFQAEDPKAMMAAIAEINRQQNATTTFVEHLPRQDLSLYCFALALFCSALLVLLHQLQVRSWA</sequence>
<keyword evidence="1" id="KW-1133">Transmembrane helix</keyword>
<organism evidence="3 4">
    <name type="scientific">Paraburkholderia tuberum</name>
    <dbReference type="NCBI Taxonomy" id="157910"/>
    <lineage>
        <taxon>Bacteria</taxon>
        <taxon>Pseudomonadati</taxon>
        <taxon>Pseudomonadota</taxon>
        <taxon>Betaproteobacteria</taxon>
        <taxon>Burkholderiales</taxon>
        <taxon>Burkholderiaceae</taxon>
        <taxon>Paraburkholderia</taxon>
    </lineage>
</organism>
<reference evidence="4" key="1">
    <citation type="submission" date="2016-10" db="EMBL/GenBank/DDBJ databases">
        <authorList>
            <person name="Varghese N."/>
            <person name="Submissions S."/>
        </authorList>
    </citation>
    <scope>NUCLEOTIDE SEQUENCE [LARGE SCALE GENOMIC DNA]</scope>
    <source>
        <strain evidence="4">DUS833</strain>
    </source>
</reference>
<dbReference type="EMBL" id="FNKX01000002">
    <property type="protein sequence ID" value="SDR54287.1"/>
    <property type="molecule type" value="Genomic_DNA"/>
</dbReference>
<accession>A0A1H1JXE6</accession>
<dbReference type="CDD" id="cd00198">
    <property type="entry name" value="vWFA"/>
    <property type="match status" value="1"/>
</dbReference>
<dbReference type="Pfam" id="PF13519">
    <property type="entry name" value="VWA_2"/>
    <property type="match status" value="1"/>
</dbReference>
<evidence type="ECO:0000313" key="4">
    <source>
        <dbReference type="Proteomes" id="UP000199365"/>
    </source>
</evidence>
<evidence type="ECO:0000259" key="2">
    <source>
        <dbReference type="PROSITE" id="PS50234"/>
    </source>
</evidence>
<dbReference type="InterPro" id="IPR002035">
    <property type="entry name" value="VWF_A"/>
</dbReference>
<name>A0A1H1JXE6_9BURK</name>
<dbReference type="Gene3D" id="3.40.50.410">
    <property type="entry name" value="von Willebrand factor, type A domain"/>
    <property type="match status" value="1"/>
</dbReference>
<dbReference type="PROSITE" id="PS50234">
    <property type="entry name" value="VWFA"/>
    <property type="match status" value="1"/>
</dbReference>
<keyword evidence="1" id="KW-0472">Membrane</keyword>
<dbReference type="STRING" id="157910.SAMN05445850_5857"/>
<feature type="domain" description="VWFA" evidence="2">
    <location>
        <begin position="85"/>
        <end position="282"/>
    </location>
</feature>
<evidence type="ECO:0000313" key="3">
    <source>
        <dbReference type="EMBL" id="SDR54287.1"/>
    </source>
</evidence>
<feature type="transmembrane region" description="Helical" evidence="1">
    <location>
        <begin position="50"/>
        <end position="69"/>
    </location>
</feature>
<dbReference type="AlphaFoldDB" id="A0A1H1JXE6"/>